<keyword evidence="2" id="KW-1185">Reference proteome</keyword>
<name>A0ACC1XKF2_MELAZ</name>
<accession>A0ACC1XKF2</accession>
<evidence type="ECO:0000313" key="2">
    <source>
        <dbReference type="Proteomes" id="UP001164539"/>
    </source>
</evidence>
<dbReference type="EMBL" id="CM051402">
    <property type="protein sequence ID" value="KAJ4711342.1"/>
    <property type="molecule type" value="Genomic_DNA"/>
</dbReference>
<gene>
    <name evidence="1" type="ORF">OWV82_017379</name>
</gene>
<organism evidence="1 2">
    <name type="scientific">Melia azedarach</name>
    <name type="common">Chinaberry tree</name>
    <dbReference type="NCBI Taxonomy" id="155640"/>
    <lineage>
        <taxon>Eukaryota</taxon>
        <taxon>Viridiplantae</taxon>
        <taxon>Streptophyta</taxon>
        <taxon>Embryophyta</taxon>
        <taxon>Tracheophyta</taxon>
        <taxon>Spermatophyta</taxon>
        <taxon>Magnoliopsida</taxon>
        <taxon>eudicotyledons</taxon>
        <taxon>Gunneridae</taxon>
        <taxon>Pentapetalae</taxon>
        <taxon>rosids</taxon>
        <taxon>malvids</taxon>
        <taxon>Sapindales</taxon>
        <taxon>Meliaceae</taxon>
        <taxon>Melia</taxon>
    </lineage>
</organism>
<dbReference type="Proteomes" id="UP001164539">
    <property type="component" value="Chromosome 9"/>
</dbReference>
<proteinExistence type="predicted"/>
<sequence>MENNRKVEGIESQDQLSQPQQQQHGTTFLRTCFNGLNALSGVGILSIPYALSQGGWLSLIILLLVAILCWYTGLLLRRCMNAHPLIKTYPDIGDLAFGCKGRALVSIFMYLELYLVAVEFLILEGDNLNKLFPNMGFKIGSLKIGGKQGFVLLTSLVILPTTWLRNLGILAYVSAGGVLASVILSACVLWVGAVDGVGFHEKGIVLNIGGLPTAISLFTFCYCGHAVFPTLCNSMKDRRQFSKVLLVCFLASTVNYGSMAVLGYLMYGDHLKSQVTLNLPLKKLSTKVAIYTTLINPLTKYAMIITPIATALEETPHFRKSRSLSVLIKTVLVISTVIVALTIPFFGYVMAFIGSFLSVTVSIIFPCLCYLKINKTAQSFGLEPMVIMGILLVGSIVCVLGTYISLKQIVNHL</sequence>
<evidence type="ECO:0000313" key="1">
    <source>
        <dbReference type="EMBL" id="KAJ4711342.1"/>
    </source>
</evidence>
<comment type="caution">
    <text evidence="1">The sequence shown here is derived from an EMBL/GenBank/DDBJ whole genome shotgun (WGS) entry which is preliminary data.</text>
</comment>
<protein>
    <submittedName>
        <fullName evidence="1">Amino acid transporter</fullName>
    </submittedName>
</protein>
<reference evidence="1 2" key="1">
    <citation type="journal article" date="2023" name="Science">
        <title>Complex scaffold remodeling in plant triterpene biosynthesis.</title>
        <authorList>
            <person name="De La Pena R."/>
            <person name="Hodgson H."/>
            <person name="Liu J.C."/>
            <person name="Stephenson M.J."/>
            <person name="Martin A.C."/>
            <person name="Owen C."/>
            <person name="Harkess A."/>
            <person name="Leebens-Mack J."/>
            <person name="Jimenez L.E."/>
            <person name="Osbourn A."/>
            <person name="Sattely E.S."/>
        </authorList>
    </citation>
    <scope>NUCLEOTIDE SEQUENCE [LARGE SCALE GENOMIC DNA]</scope>
    <source>
        <strain evidence="2">cv. JPN11</strain>
        <tissue evidence="1">Leaf</tissue>
    </source>
</reference>